<feature type="compositionally biased region" description="Basic and acidic residues" evidence="1">
    <location>
        <begin position="53"/>
        <end position="71"/>
    </location>
</feature>
<feature type="region of interest" description="Disordered" evidence="1">
    <location>
        <begin position="37"/>
        <end position="71"/>
    </location>
</feature>
<reference evidence="2" key="2">
    <citation type="submission" date="2023-06" db="EMBL/GenBank/DDBJ databases">
        <authorList>
            <person name="Ma L."/>
            <person name="Liu K.-W."/>
            <person name="Li Z."/>
            <person name="Hsiao Y.-Y."/>
            <person name="Qi Y."/>
            <person name="Fu T."/>
            <person name="Tang G."/>
            <person name="Zhang D."/>
            <person name="Sun W.-H."/>
            <person name="Liu D.-K."/>
            <person name="Li Y."/>
            <person name="Chen G.-Z."/>
            <person name="Liu X.-D."/>
            <person name="Liao X.-Y."/>
            <person name="Jiang Y.-T."/>
            <person name="Yu X."/>
            <person name="Hao Y."/>
            <person name="Huang J."/>
            <person name="Zhao X.-W."/>
            <person name="Ke S."/>
            <person name="Chen Y.-Y."/>
            <person name="Wu W.-L."/>
            <person name="Hsu J.-L."/>
            <person name="Lin Y.-F."/>
            <person name="Huang M.-D."/>
            <person name="Li C.-Y."/>
            <person name="Huang L."/>
            <person name="Wang Z.-W."/>
            <person name="Zhao X."/>
            <person name="Zhong W.-Y."/>
            <person name="Peng D.-H."/>
            <person name="Ahmad S."/>
            <person name="Lan S."/>
            <person name="Zhang J.-S."/>
            <person name="Tsai W.-C."/>
            <person name="Van De Peer Y."/>
            <person name="Liu Z.-J."/>
        </authorList>
    </citation>
    <scope>NUCLEOTIDE SEQUENCE</scope>
    <source>
        <strain evidence="2">CP</strain>
        <tissue evidence="2">Leaves</tissue>
    </source>
</reference>
<organism evidence="2 3">
    <name type="scientific">Acorus calamus</name>
    <name type="common">Sweet flag</name>
    <dbReference type="NCBI Taxonomy" id="4465"/>
    <lineage>
        <taxon>Eukaryota</taxon>
        <taxon>Viridiplantae</taxon>
        <taxon>Streptophyta</taxon>
        <taxon>Embryophyta</taxon>
        <taxon>Tracheophyta</taxon>
        <taxon>Spermatophyta</taxon>
        <taxon>Magnoliopsida</taxon>
        <taxon>Liliopsida</taxon>
        <taxon>Acoraceae</taxon>
        <taxon>Acorus</taxon>
    </lineage>
</organism>
<dbReference type="Proteomes" id="UP001180020">
    <property type="component" value="Unassembled WGS sequence"/>
</dbReference>
<evidence type="ECO:0000256" key="1">
    <source>
        <dbReference type="SAM" id="MobiDB-lite"/>
    </source>
</evidence>
<gene>
    <name evidence="2" type="primary">PCMP-E71</name>
    <name evidence="2" type="ORF">QJS10_CPA16g01037</name>
</gene>
<dbReference type="EMBL" id="JAUJYO010000016">
    <property type="protein sequence ID" value="KAK1294527.1"/>
    <property type="molecule type" value="Genomic_DNA"/>
</dbReference>
<evidence type="ECO:0000313" key="3">
    <source>
        <dbReference type="Proteomes" id="UP001180020"/>
    </source>
</evidence>
<feature type="compositionally biased region" description="Basic residues" evidence="1">
    <location>
        <begin position="42"/>
        <end position="52"/>
    </location>
</feature>
<dbReference type="AlphaFoldDB" id="A0AAV9D145"/>
<keyword evidence="3" id="KW-1185">Reference proteome</keyword>
<comment type="caution">
    <text evidence="2">The sequence shown here is derived from an EMBL/GenBank/DDBJ whole genome shotgun (WGS) entry which is preliminary data.</text>
</comment>
<accession>A0AAV9D145</accession>
<protein>
    <submittedName>
        <fullName evidence="2">Pentatricopeptide repeat-containing protein</fullName>
    </submittedName>
</protein>
<proteinExistence type="predicted"/>
<evidence type="ECO:0000313" key="2">
    <source>
        <dbReference type="EMBL" id="KAK1294527.1"/>
    </source>
</evidence>
<name>A0AAV9D145_ACOCL</name>
<reference evidence="2" key="1">
    <citation type="journal article" date="2023" name="Nat. Commun.">
        <title>Diploid and tetraploid genomes of Acorus and the evolution of monocots.</title>
        <authorList>
            <person name="Ma L."/>
            <person name="Liu K.W."/>
            <person name="Li Z."/>
            <person name="Hsiao Y.Y."/>
            <person name="Qi Y."/>
            <person name="Fu T."/>
            <person name="Tang G.D."/>
            <person name="Zhang D."/>
            <person name="Sun W.H."/>
            <person name="Liu D.K."/>
            <person name="Li Y."/>
            <person name="Chen G.Z."/>
            <person name="Liu X.D."/>
            <person name="Liao X.Y."/>
            <person name="Jiang Y.T."/>
            <person name="Yu X."/>
            <person name="Hao Y."/>
            <person name="Huang J."/>
            <person name="Zhao X.W."/>
            <person name="Ke S."/>
            <person name="Chen Y.Y."/>
            <person name="Wu W.L."/>
            <person name="Hsu J.L."/>
            <person name="Lin Y.F."/>
            <person name="Huang M.D."/>
            <person name="Li C.Y."/>
            <person name="Huang L."/>
            <person name="Wang Z.W."/>
            <person name="Zhao X."/>
            <person name="Zhong W.Y."/>
            <person name="Peng D.H."/>
            <person name="Ahmad S."/>
            <person name="Lan S."/>
            <person name="Zhang J.S."/>
            <person name="Tsai W.C."/>
            <person name="Van de Peer Y."/>
            <person name="Liu Z.J."/>
        </authorList>
    </citation>
    <scope>NUCLEOTIDE SEQUENCE</scope>
    <source>
        <strain evidence="2">CP</strain>
    </source>
</reference>
<sequence>MPFEADWNVWGALVGACRVHGEVEVGRWSGREVVGAEAGARGGRRGCSTRRSGRSEKALEEGKPMPTELRNEETALRKEMIRQQELKLVFPNAQRMNRGGQD</sequence>